<evidence type="ECO:0000313" key="16">
    <source>
        <dbReference type="EMBL" id="NYG60577.1"/>
    </source>
</evidence>
<dbReference type="InterPro" id="IPR003661">
    <property type="entry name" value="HisK_dim/P_dom"/>
</dbReference>
<dbReference type="EC" id="2.7.13.3" evidence="4"/>
<comment type="catalytic activity">
    <reaction evidence="1">
        <text>ATP + protein L-histidine = ADP + protein N-phospho-L-histidine.</text>
        <dbReference type="EC" id="2.7.13.3"/>
    </reaction>
</comment>
<dbReference type="AlphaFoldDB" id="A0A7Y9S1H5"/>
<dbReference type="PANTHER" id="PTHR43711">
    <property type="entry name" value="TWO-COMPONENT HISTIDINE KINASE"/>
    <property type="match status" value="1"/>
</dbReference>
<dbReference type="Pfam" id="PF00512">
    <property type="entry name" value="HisKA"/>
    <property type="match status" value="1"/>
</dbReference>
<keyword evidence="10" id="KW-0902">Two-component regulatory system</keyword>
<dbReference type="InterPro" id="IPR050736">
    <property type="entry name" value="Sensor_HK_Regulatory"/>
</dbReference>
<evidence type="ECO:0000256" key="11">
    <source>
        <dbReference type="ARBA" id="ARBA00023136"/>
    </source>
</evidence>
<keyword evidence="11 13" id="KW-0472">Membrane</keyword>
<feature type="transmembrane region" description="Helical" evidence="13">
    <location>
        <begin position="12"/>
        <end position="31"/>
    </location>
</feature>
<protein>
    <recommendedName>
        <fullName evidence="4">histidine kinase</fullName>
        <ecNumber evidence="4">2.7.13.3</ecNumber>
    </recommendedName>
</protein>
<evidence type="ECO:0000256" key="4">
    <source>
        <dbReference type="ARBA" id="ARBA00012438"/>
    </source>
</evidence>
<evidence type="ECO:0000313" key="17">
    <source>
        <dbReference type="Proteomes" id="UP000540656"/>
    </source>
</evidence>
<comment type="cofactor">
    <cofactor evidence="2">
        <name>a divalent metal cation</name>
        <dbReference type="ChEBI" id="CHEBI:60240"/>
    </cofactor>
</comment>
<dbReference type="FunFam" id="3.30.565.10:FF:000006">
    <property type="entry name" value="Sensor histidine kinase WalK"/>
    <property type="match status" value="1"/>
</dbReference>
<evidence type="ECO:0000256" key="6">
    <source>
        <dbReference type="ARBA" id="ARBA00022679"/>
    </source>
</evidence>
<dbReference type="InterPro" id="IPR007891">
    <property type="entry name" value="CHASE3"/>
</dbReference>
<dbReference type="EMBL" id="JACCAA010000001">
    <property type="protein sequence ID" value="NYG60577.1"/>
    <property type="molecule type" value="Genomic_DNA"/>
</dbReference>
<dbReference type="SUPFAM" id="SSF55874">
    <property type="entry name" value="ATPase domain of HSP90 chaperone/DNA topoisomerase II/histidine kinase"/>
    <property type="match status" value="1"/>
</dbReference>
<evidence type="ECO:0000256" key="12">
    <source>
        <dbReference type="SAM" id="MobiDB-lite"/>
    </source>
</evidence>
<feature type="region of interest" description="Disordered" evidence="12">
    <location>
        <begin position="500"/>
        <end position="519"/>
    </location>
</feature>
<dbReference type="GO" id="GO:0005886">
    <property type="term" value="C:plasma membrane"/>
    <property type="evidence" value="ECO:0007669"/>
    <property type="project" value="UniProtKB-SubCell"/>
</dbReference>
<evidence type="ECO:0000256" key="7">
    <source>
        <dbReference type="ARBA" id="ARBA00022692"/>
    </source>
</evidence>
<evidence type="ECO:0000256" key="8">
    <source>
        <dbReference type="ARBA" id="ARBA00022777"/>
    </source>
</evidence>
<dbReference type="PRINTS" id="PR00344">
    <property type="entry name" value="BCTRLSENSOR"/>
</dbReference>
<accession>A0A7Y9S1H5</accession>
<dbReference type="Pfam" id="PF05227">
    <property type="entry name" value="CHASE3"/>
    <property type="match status" value="1"/>
</dbReference>
<dbReference type="CDD" id="cd00082">
    <property type="entry name" value="HisKA"/>
    <property type="match status" value="1"/>
</dbReference>
<feature type="domain" description="Histidine kinase" evidence="14">
    <location>
        <begin position="278"/>
        <end position="493"/>
    </location>
</feature>
<dbReference type="PROSITE" id="PS50885">
    <property type="entry name" value="HAMP"/>
    <property type="match status" value="1"/>
</dbReference>
<keyword evidence="9 13" id="KW-1133">Transmembrane helix</keyword>
<evidence type="ECO:0000259" key="14">
    <source>
        <dbReference type="PROSITE" id="PS50109"/>
    </source>
</evidence>
<dbReference type="Pfam" id="PF02518">
    <property type="entry name" value="HATPase_c"/>
    <property type="match status" value="1"/>
</dbReference>
<evidence type="ECO:0000256" key="9">
    <source>
        <dbReference type="ARBA" id="ARBA00022989"/>
    </source>
</evidence>
<keyword evidence="6" id="KW-0808">Transferase</keyword>
<dbReference type="InterPro" id="IPR036097">
    <property type="entry name" value="HisK_dim/P_sf"/>
</dbReference>
<dbReference type="Gene3D" id="6.10.340.10">
    <property type="match status" value="1"/>
</dbReference>
<reference evidence="16 17" key="1">
    <citation type="submission" date="2020-07" db="EMBL/GenBank/DDBJ databases">
        <title>Sequencing the genomes of 1000 actinobacteria strains.</title>
        <authorList>
            <person name="Klenk H.-P."/>
        </authorList>
    </citation>
    <scope>NUCLEOTIDE SEQUENCE [LARGE SCALE GENOMIC DNA]</scope>
    <source>
        <strain evidence="16 17">DSM 23819</strain>
    </source>
</reference>
<dbReference type="GO" id="GO:0000155">
    <property type="term" value="F:phosphorelay sensor kinase activity"/>
    <property type="evidence" value="ECO:0007669"/>
    <property type="project" value="InterPro"/>
</dbReference>
<dbReference type="InterPro" id="IPR036890">
    <property type="entry name" value="HATPase_C_sf"/>
</dbReference>
<dbReference type="RefSeq" id="WP_179503491.1">
    <property type="nucleotide sequence ID" value="NZ_JACCAA010000001.1"/>
</dbReference>
<dbReference type="Gene3D" id="1.10.287.130">
    <property type="match status" value="1"/>
</dbReference>
<dbReference type="FunFam" id="1.10.287.130:FF:000001">
    <property type="entry name" value="Two-component sensor histidine kinase"/>
    <property type="match status" value="1"/>
</dbReference>
<keyword evidence="17" id="KW-1185">Reference proteome</keyword>
<evidence type="ECO:0000256" key="5">
    <source>
        <dbReference type="ARBA" id="ARBA00022553"/>
    </source>
</evidence>
<comment type="subcellular location">
    <subcellularLocation>
        <location evidence="3">Cell membrane</location>
    </subcellularLocation>
</comment>
<organism evidence="16 17">
    <name type="scientific">Nocardioides daedukensis</name>
    <dbReference type="NCBI Taxonomy" id="634462"/>
    <lineage>
        <taxon>Bacteria</taxon>
        <taxon>Bacillati</taxon>
        <taxon>Actinomycetota</taxon>
        <taxon>Actinomycetes</taxon>
        <taxon>Propionibacteriales</taxon>
        <taxon>Nocardioidaceae</taxon>
        <taxon>Nocardioides</taxon>
    </lineage>
</organism>
<dbReference type="InterPro" id="IPR003660">
    <property type="entry name" value="HAMP_dom"/>
</dbReference>
<evidence type="ECO:0000259" key="15">
    <source>
        <dbReference type="PROSITE" id="PS50885"/>
    </source>
</evidence>
<dbReference type="SMART" id="SM00388">
    <property type="entry name" value="HisKA"/>
    <property type="match status" value="1"/>
</dbReference>
<dbReference type="PROSITE" id="PS50109">
    <property type="entry name" value="HIS_KIN"/>
    <property type="match status" value="1"/>
</dbReference>
<keyword evidence="5" id="KW-0597">Phosphoprotein</keyword>
<name>A0A7Y9S1H5_9ACTN</name>
<comment type="caution">
    <text evidence="16">The sequence shown here is derived from an EMBL/GenBank/DDBJ whole genome shotgun (WGS) entry which is preliminary data.</text>
</comment>
<gene>
    <name evidence="16" type="ORF">BJ980_003500</name>
</gene>
<dbReference type="Gene3D" id="3.30.565.10">
    <property type="entry name" value="Histidine kinase-like ATPase, C-terminal domain"/>
    <property type="match status" value="1"/>
</dbReference>
<dbReference type="PANTHER" id="PTHR43711:SF1">
    <property type="entry name" value="HISTIDINE KINASE 1"/>
    <property type="match status" value="1"/>
</dbReference>
<evidence type="ECO:0000256" key="3">
    <source>
        <dbReference type="ARBA" id="ARBA00004236"/>
    </source>
</evidence>
<sequence length="519" mass="56981">MPTVGELLAKMVIPLLLLMLLLGLLGIVGVYRTNHAVVQVVDRVAPAQSANQALLQAVTDQETGLRGWALNGADAALAPYRDGMARQPEIVADLREHVDFDHELEPLIDRQDELAKKWVKVYAEPRLADGHGRDGYDVQRFVDGKALIDELREVNARVDSKLEQEAAAARDLGRRAYRRAILVVIVVTLLAGLLGWILVRRLRRDLQEPLKDLERTVALLAAGDAGARAALGGPREVSAVAVAVNRMAEENERAQQVEEATHARLLDLDQAKTDFVSNVSHELRTPLTSIQGYLELLHDEYDEVPGADRKWEVVNRNVKRLGVLIEDLLTLAHMESRHTTLTEVDLATVVEEVVVDLRIAAANKGVTISVDLPARAPFVLADKIQLLRALLNIVTNAVKFSRAGGKVDIQLRKEGDEAVLTIRDDGIGIPASELANLGSRFFRASNAVQMEISGTGLGVRMVQTIIEKHGGNVTFDSAENEFTLVTVRLPMRHQAVWHGDEAGHDETGGTPEVEPREQV</sequence>
<proteinExistence type="predicted"/>
<dbReference type="InterPro" id="IPR005467">
    <property type="entry name" value="His_kinase_dom"/>
</dbReference>
<dbReference type="SMART" id="SM00387">
    <property type="entry name" value="HATPase_c"/>
    <property type="match status" value="1"/>
</dbReference>
<dbReference type="SUPFAM" id="SSF47384">
    <property type="entry name" value="Homodimeric domain of signal transducing histidine kinase"/>
    <property type="match status" value="1"/>
</dbReference>
<evidence type="ECO:0000256" key="13">
    <source>
        <dbReference type="SAM" id="Phobius"/>
    </source>
</evidence>
<feature type="domain" description="HAMP" evidence="15">
    <location>
        <begin position="204"/>
        <end position="256"/>
    </location>
</feature>
<dbReference type="Proteomes" id="UP000540656">
    <property type="component" value="Unassembled WGS sequence"/>
</dbReference>
<dbReference type="InterPro" id="IPR004358">
    <property type="entry name" value="Sig_transdc_His_kin-like_C"/>
</dbReference>
<dbReference type="CDD" id="cd00075">
    <property type="entry name" value="HATPase"/>
    <property type="match status" value="1"/>
</dbReference>
<feature type="transmembrane region" description="Helical" evidence="13">
    <location>
        <begin position="180"/>
        <end position="199"/>
    </location>
</feature>
<evidence type="ECO:0000256" key="2">
    <source>
        <dbReference type="ARBA" id="ARBA00001968"/>
    </source>
</evidence>
<evidence type="ECO:0000256" key="1">
    <source>
        <dbReference type="ARBA" id="ARBA00000085"/>
    </source>
</evidence>
<dbReference type="InterPro" id="IPR003594">
    <property type="entry name" value="HATPase_dom"/>
</dbReference>
<dbReference type="GO" id="GO:0005509">
    <property type="term" value="F:calcium ion binding"/>
    <property type="evidence" value="ECO:0007669"/>
    <property type="project" value="UniProtKB-ARBA"/>
</dbReference>
<evidence type="ECO:0000256" key="10">
    <source>
        <dbReference type="ARBA" id="ARBA00023012"/>
    </source>
</evidence>
<keyword evidence="8 16" id="KW-0418">Kinase</keyword>
<keyword evidence="7 13" id="KW-0812">Transmembrane</keyword>